<proteinExistence type="predicted"/>
<dbReference type="EMBL" id="DWWV01000174">
    <property type="protein sequence ID" value="HJC11645.1"/>
    <property type="molecule type" value="Genomic_DNA"/>
</dbReference>
<accession>A0A9D2N7Z8</accession>
<dbReference type="Proteomes" id="UP000823893">
    <property type="component" value="Unassembled WGS sequence"/>
</dbReference>
<dbReference type="Gene3D" id="1.10.1760.20">
    <property type="match status" value="1"/>
</dbReference>
<feature type="transmembrane region" description="Helical" evidence="1">
    <location>
        <begin position="71"/>
        <end position="92"/>
    </location>
</feature>
<protein>
    <submittedName>
        <fullName evidence="2">Energy coupling factor transporter S component ThiW</fullName>
    </submittedName>
</protein>
<name>A0A9D2N7Z8_9FIRM</name>
<evidence type="ECO:0000313" key="3">
    <source>
        <dbReference type="Proteomes" id="UP000823893"/>
    </source>
</evidence>
<keyword evidence="1" id="KW-0472">Membrane</keyword>
<keyword evidence="1" id="KW-1133">Transmembrane helix</keyword>
<reference evidence="2" key="1">
    <citation type="journal article" date="2021" name="PeerJ">
        <title>Extensive microbial diversity within the chicken gut microbiome revealed by metagenomics and culture.</title>
        <authorList>
            <person name="Gilroy R."/>
            <person name="Ravi A."/>
            <person name="Getino M."/>
            <person name="Pursley I."/>
            <person name="Horton D.L."/>
            <person name="Alikhan N.F."/>
            <person name="Baker D."/>
            <person name="Gharbi K."/>
            <person name="Hall N."/>
            <person name="Watson M."/>
            <person name="Adriaenssens E.M."/>
            <person name="Foster-Nyarko E."/>
            <person name="Jarju S."/>
            <person name="Secka A."/>
            <person name="Antonio M."/>
            <person name="Oren A."/>
            <person name="Chaudhuri R.R."/>
            <person name="La Ragione R."/>
            <person name="Hildebrand F."/>
            <person name="Pallen M.J."/>
        </authorList>
    </citation>
    <scope>NUCLEOTIDE SEQUENCE</scope>
    <source>
        <strain evidence="2">ChiSxjej6B18-287</strain>
    </source>
</reference>
<reference evidence="2" key="2">
    <citation type="submission" date="2021-04" db="EMBL/GenBank/DDBJ databases">
        <authorList>
            <person name="Gilroy R."/>
        </authorList>
    </citation>
    <scope>NUCLEOTIDE SEQUENCE</scope>
    <source>
        <strain evidence="2">ChiSxjej6B18-287</strain>
    </source>
</reference>
<dbReference type="Pfam" id="PF09512">
    <property type="entry name" value="ThiW"/>
    <property type="match status" value="1"/>
</dbReference>
<evidence type="ECO:0000313" key="2">
    <source>
        <dbReference type="EMBL" id="HJC11645.1"/>
    </source>
</evidence>
<feature type="transmembrane region" description="Helical" evidence="1">
    <location>
        <begin position="104"/>
        <end position="122"/>
    </location>
</feature>
<evidence type="ECO:0000256" key="1">
    <source>
        <dbReference type="SAM" id="Phobius"/>
    </source>
</evidence>
<organism evidence="2 3">
    <name type="scientific">Candidatus Blautia merdigallinarum</name>
    <dbReference type="NCBI Taxonomy" id="2838495"/>
    <lineage>
        <taxon>Bacteria</taxon>
        <taxon>Bacillati</taxon>
        <taxon>Bacillota</taxon>
        <taxon>Clostridia</taxon>
        <taxon>Lachnospirales</taxon>
        <taxon>Lachnospiraceae</taxon>
        <taxon>Blautia</taxon>
    </lineage>
</organism>
<gene>
    <name evidence="2" type="primary">thiW</name>
    <name evidence="2" type="ORF">H9935_12755</name>
</gene>
<keyword evidence="1" id="KW-0812">Transmembrane</keyword>
<comment type="caution">
    <text evidence="2">The sequence shown here is derived from an EMBL/GenBank/DDBJ whole genome shotgun (WGS) entry which is preliminary data.</text>
</comment>
<dbReference type="AlphaFoldDB" id="A0A9D2N7Z8"/>
<feature type="transmembrane region" description="Helical" evidence="1">
    <location>
        <begin position="129"/>
        <end position="154"/>
    </location>
</feature>
<dbReference type="InterPro" id="IPR012652">
    <property type="entry name" value="ThiW"/>
</dbReference>
<sequence>MKSVNVRKLALAGILVAVGIVCSPLSIPVGASRCAPVQHFINILGGVFLGPWYAVGMAFITSLLRNLMGTGTLLAFPGSMCGALLCGLLYHYTRKLPMAYLGELFGTSVIGGILSYPIAVLLMGDSCAVFAFVLPFFVSSFGGTLIALVLVTALKRTKVLDTYLERLAKPKKGL</sequence>
<feature type="transmembrane region" description="Helical" evidence="1">
    <location>
        <begin position="44"/>
        <end position="64"/>
    </location>
</feature>
<dbReference type="NCBIfam" id="TIGR02359">
    <property type="entry name" value="thiW"/>
    <property type="match status" value="1"/>
</dbReference>
<dbReference type="PIRSF" id="PIRSF024534">
    <property type="entry name" value="ThiW"/>
    <property type="match status" value="1"/>
</dbReference>